<dbReference type="CDD" id="cd01144">
    <property type="entry name" value="BtuF"/>
    <property type="match status" value="1"/>
</dbReference>
<evidence type="ECO:0000313" key="3">
    <source>
        <dbReference type="EMBL" id="SVB39191.1"/>
    </source>
</evidence>
<dbReference type="EMBL" id="UINC01039962">
    <property type="protein sequence ID" value="SVB39191.1"/>
    <property type="molecule type" value="Genomic_DNA"/>
</dbReference>
<feature type="non-terminal residue" evidence="3">
    <location>
        <position position="1"/>
    </location>
</feature>
<gene>
    <name evidence="3" type="ORF">METZ01_LOCUS192045</name>
</gene>
<dbReference type="PROSITE" id="PS50983">
    <property type="entry name" value="FE_B12_PBP"/>
    <property type="match status" value="1"/>
</dbReference>
<sequence length="283" mass="31567">VFSINTLEANSEVEVRDDEGTLITLKTPAQRIVSLAPSLTELIYAAGAFEKLVGVAEYSDFPPAAKELPIVGRFDILDIERIVQLNPDLVVAWQSGNPRTSVNRLRKLGLPVYIAEPKSLASIPFHIERLALLAGTKLRAEESINGFRQKLKALHNQFSHQSPVTTFYQVWDVPLITAGGNELIDDIIRLCGGRNVFANIKRVAPKVSREAVLERNPEVIIASGMDIERPEWLDDWLRWPSINAVANNNLFFVPPELVQRHTPRALQGAAQICSQLDQARQPR</sequence>
<keyword evidence="1" id="KW-0732">Signal</keyword>
<reference evidence="3" key="1">
    <citation type="submission" date="2018-05" db="EMBL/GenBank/DDBJ databases">
        <authorList>
            <person name="Lanie J.A."/>
            <person name="Ng W.-L."/>
            <person name="Kazmierczak K.M."/>
            <person name="Andrzejewski T.M."/>
            <person name="Davidsen T.M."/>
            <person name="Wayne K.J."/>
            <person name="Tettelin H."/>
            <person name="Glass J.I."/>
            <person name="Rusch D."/>
            <person name="Podicherti R."/>
            <person name="Tsui H.-C.T."/>
            <person name="Winkler M.E."/>
        </authorList>
    </citation>
    <scope>NUCLEOTIDE SEQUENCE</scope>
</reference>
<dbReference type="InterPro" id="IPR002491">
    <property type="entry name" value="ABC_transptr_periplasmic_BD"/>
</dbReference>
<organism evidence="3">
    <name type="scientific">marine metagenome</name>
    <dbReference type="NCBI Taxonomy" id="408172"/>
    <lineage>
        <taxon>unclassified sequences</taxon>
        <taxon>metagenomes</taxon>
        <taxon>ecological metagenomes</taxon>
    </lineage>
</organism>
<dbReference type="PANTHER" id="PTHR30535:SF34">
    <property type="entry name" value="MOLYBDATE-BINDING PROTEIN MOLA"/>
    <property type="match status" value="1"/>
</dbReference>
<dbReference type="AlphaFoldDB" id="A0A382DN64"/>
<dbReference type="PANTHER" id="PTHR30535">
    <property type="entry name" value="VITAMIN B12-BINDING PROTEIN"/>
    <property type="match status" value="1"/>
</dbReference>
<dbReference type="SUPFAM" id="SSF53807">
    <property type="entry name" value="Helical backbone' metal receptor"/>
    <property type="match status" value="1"/>
</dbReference>
<feature type="domain" description="Fe/B12 periplasmic-binding" evidence="2">
    <location>
        <begin position="31"/>
        <end position="283"/>
    </location>
</feature>
<dbReference type="NCBIfam" id="NF038402">
    <property type="entry name" value="TroA_like"/>
    <property type="match status" value="1"/>
</dbReference>
<dbReference type="Gene3D" id="3.40.50.1980">
    <property type="entry name" value="Nitrogenase molybdenum iron protein domain"/>
    <property type="match status" value="2"/>
</dbReference>
<accession>A0A382DN64</accession>
<dbReference type="Pfam" id="PF01497">
    <property type="entry name" value="Peripla_BP_2"/>
    <property type="match status" value="1"/>
</dbReference>
<dbReference type="InterPro" id="IPR050902">
    <property type="entry name" value="ABC_Transporter_SBP"/>
</dbReference>
<evidence type="ECO:0000256" key="1">
    <source>
        <dbReference type="ARBA" id="ARBA00022729"/>
    </source>
</evidence>
<evidence type="ECO:0000259" key="2">
    <source>
        <dbReference type="PROSITE" id="PS50983"/>
    </source>
</evidence>
<protein>
    <recommendedName>
        <fullName evidence="2">Fe/B12 periplasmic-binding domain-containing protein</fullName>
    </recommendedName>
</protein>
<proteinExistence type="predicted"/>
<name>A0A382DN64_9ZZZZ</name>
<dbReference type="InterPro" id="IPR054828">
    <property type="entry name" value="Vit_B12_bind_prot"/>
</dbReference>